<dbReference type="EMBL" id="HBUF01356643">
    <property type="protein sequence ID" value="CAG6717935.1"/>
    <property type="molecule type" value="Transcribed_RNA"/>
</dbReference>
<name>A0A8D8Y4L5_9HEMI</name>
<accession>A0A8D8Y4L5</accession>
<protein>
    <submittedName>
        <fullName evidence="1">Uncharacterized protein</fullName>
    </submittedName>
</protein>
<dbReference type="AlphaFoldDB" id="A0A8D8Y4L5"/>
<proteinExistence type="predicted"/>
<sequence length="172" mass="20521">MIRLEFGVVKLAYLVLKQMLRWWFKVLSMSEERYPRICYNQLVVTDQLGRNIEKYNWVSLLKRKLVQLGYAEIWEAQSPELLKNKMDEILSTYEIQLIVEDYHRLESSSYCTLYKELKPKHKTENMKSNTSSYILLAGPIDRTRVIAQIRLVGNTKVNFFLNKRGYNWNSDE</sequence>
<organism evidence="1">
    <name type="scientific">Cacopsylla melanoneura</name>
    <dbReference type="NCBI Taxonomy" id="428564"/>
    <lineage>
        <taxon>Eukaryota</taxon>
        <taxon>Metazoa</taxon>
        <taxon>Ecdysozoa</taxon>
        <taxon>Arthropoda</taxon>
        <taxon>Hexapoda</taxon>
        <taxon>Insecta</taxon>
        <taxon>Pterygota</taxon>
        <taxon>Neoptera</taxon>
        <taxon>Paraneoptera</taxon>
        <taxon>Hemiptera</taxon>
        <taxon>Sternorrhyncha</taxon>
        <taxon>Psylloidea</taxon>
        <taxon>Psyllidae</taxon>
        <taxon>Psyllinae</taxon>
        <taxon>Cacopsylla</taxon>
    </lineage>
</organism>
<evidence type="ECO:0000313" key="1">
    <source>
        <dbReference type="EMBL" id="CAG6717935.1"/>
    </source>
</evidence>
<reference evidence="1" key="1">
    <citation type="submission" date="2021-05" db="EMBL/GenBank/DDBJ databases">
        <authorList>
            <person name="Alioto T."/>
            <person name="Alioto T."/>
            <person name="Gomez Garrido J."/>
        </authorList>
    </citation>
    <scope>NUCLEOTIDE SEQUENCE</scope>
</reference>